<sequence>MHPTLLDLSNGLSISFDGQLEPPVNAGSPTRRKSYLNRDSFMPTQHQVQGETDRFYIEVKMAYPVVITQCWSGLVPLKPDAKLYYNLNGTEMPPDLSELAKYSTLGDIAEELSSSSERLGNVQLYAPVWLPSPWPASPSLFAVFISHEIGESGNASQSLSWYLKERDQFSRRSTVTVTACTLSAFWEFGEVQLQQTSTEETVKTMSYPKFLTQEARPVTLNVTHIDTIRRAGFHRQLLGAVPSLAGDGQHPFERSHMPFSLGAIFALGISKIPDMEKHYSANASLFEQGELVWFPPPGVDPANTTMFKFTLTDYGYGYGTRSTSVYLAMTVISIYCVITIIYISYTIITGFSVTAWNSGIELVMLALQSKRPDYLGHTSVGIDSIKTFGESVGIRVNADDELELVFAHDRDFEKRGLRKIERNKEY</sequence>
<accession>Q0TWT1</accession>
<gene>
    <name evidence="2" type="ORF">SNOG_16012</name>
</gene>
<dbReference type="EMBL" id="CH445366">
    <property type="protein sequence ID" value="EAT76591.1"/>
    <property type="molecule type" value="Genomic_DNA"/>
</dbReference>
<feature type="transmembrane region" description="Helical" evidence="1">
    <location>
        <begin position="325"/>
        <end position="348"/>
    </location>
</feature>
<dbReference type="AlphaFoldDB" id="Q0TWT1"/>
<reference evidence="3" key="1">
    <citation type="journal article" date="2007" name="Plant Cell">
        <title>Dothideomycete-plant interactions illuminated by genome sequencing and EST analysis of the wheat pathogen Stagonospora nodorum.</title>
        <authorList>
            <person name="Hane J.K."/>
            <person name="Lowe R.G."/>
            <person name="Solomon P.S."/>
            <person name="Tan K.C."/>
            <person name="Schoch C.L."/>
            <person name="Spatafora J.W."/>
            <person name="Crous P.W."/>
            <person name="Kodira C."/>
            <person name="Birren B.W."/>
            <person name="Galagan J.E."/>
            <person name="Torriani S.F."/>
            <person name="McDonald B.A."/>
            <person name="Oliver R.P."/>
        </authorList>
    </citation>
    <scope>NUCLEOTIDE SEQUENCE [LARGE SCALE GENOMIC DNA]</scope>
    <source>
        <strain evidence="3">SN15 / ATCC MYA-4574 / FGSC 10173</strain>
    </source>
</reference>
<dbReference type="InParanoid" id="Q0TWT1"/>
<dbReference type="GeneID" id="5983073"/>
<organism evidence="2 3">
    <name type="scientific">Phaeosphaeria nodorum (strain SN15 / ATCC MYA-4574 / FGSC 10173)</name>
    <name type="common">Glume blotch fungus</name>
    <name type="synonym">Parastagonospora nodorum</name>
    <dbReference type="NCBI Taxonomy" id="321614"/>
    <lineage>
        <taxon>Eukaryota</taxon>
        <taxon>Fungi</taxon>
        <taxon>Dikarya</taxon>
        <taxon>Ascomycota</taxon>
        <taxon>Pezizomycotina</taxon>
        <taxon>Dothideomycetes</taxon>
        <taxon>Pleosporomycetidae</taxon>
        <taxon>Pleosporales</taxon>
        <taxon>Pleosporineae</taxon>
        <taxon>Phaeosphaeriaceae</taxon>
        <taxon>Parastagonospora</taxon>
    </lineage>
</organism>
<dbReference type="Proteomes" id="UP000001055">
    <property type="component" value="Unassembled WGS sequence"/>
</dbReference>
<keyword evidence="1" id="KW-0812">Transmembrane</keyword>
<dbReference type="RefSeq" id="XP_001806143.1">
    <property type="nucleotide sequence ID" value="XM_001806091.1"/>
</dbReference>
<proteinExistence type="predicted"/>
<keyword evidence="1" id="KW-0472">Membrane</keyword>
<protein>
    <submittedName>
        <fullName evidence="2">Uncharacterized protein</fullName>
    </submittedName>
</protein>
<dbReference type="KEGG" id="pno:SNOG_16012"/>
<keyword evidence="1" id="KW-1133">Transmembrane helix</keyword>
<name>Q0TWT1_PHANO</name>
<evidence type="ECO:0000313" key="3">
    <source>
        <dbReference type="Proteomes" id="UP000001055"/>
    </source>
</evidence>
<evidence type="ECO:0000313" key="2">
    <source>
        <dbReference type="EMBL" id="EAT76591.1"/>
    </source>
</evidence>
<evidence type="ECO:0000256" key="1">
    <source>
        <dbReference type="SAM" id="Phobius"/>
    </source>
</evidence>
<dbReference type="VEuPathDB" id="FungiDB:JI435_160120"/>